<dbReference type="PANTHER" id="PTHR15633:SF2">
    <property type="entry name" value="NUCLEOLAR PROTEIN 11"/>
    <property type="match status" value="1"/>
</dbReference>
<organism evidence="2">
    <name type="scientific">Rhipicephalus pulchellus</name>
    <name type="common">Yellow backed tick</name>
    <name type="synonym">Dermacentor pulchellus</name>
    <dbReference type="NCBI Taxonomy" id="72859"/>
    <lineage>
        <taxon>Eukaryota</taxon>
        <taxon>Metazoa</taxon>
        <taxon>Ecdysozoa</taxon>
        <taxon>Arthropoda</taxon>
        <taxon>Chelicerata</taxon>
        <taxon>Arachnida</taxon>
        <taxon>Acari</taxon>
        <taxon>Parasitiformes</taxon>
        <taxon>Ixodida</taxon>
        <taxon>Ixodoidea</taxon>
        <taxon>Ixodidae</taxon>
        <taxon>Rhipicephalinae</taxon>
        <taxon>Rhipicephalus</taxon>
        <taxon>Rhipicephalus</taxon>
    </lineage>
</organism>
<feature type="signal peptide" evidence="1">
    <location>
        <begin position="1"/>
        <end position="20"/>
    </location>
</feature>
<name>L7MHE2_RHIPC</name>
<dbReference type="InterPro" id="IPR042859">
    <property type="entry name" value="NOL11"/>
</dbReference>
<accession>L7MHE2</accession>
<evidence type="ECO:0000313" key="2">
    <source>
        <dbReference type="EMBL" id="JAA62579.1"/>
    </source>
</evidence>
<reference evidence="2" key="2">
    <citation type="journal article" date="2015" name="J. Proteomics">
        <title>Sexual differences in the sialomes of the zebra tick, Rhipicephalus pulchellus.</title>
        <authorList>
            <person name="Tan A.W."/>
            <person name="Francischetti I.M."/>
            <person name="Slovak M."/>
            <person name="Kini R.M."/>
            <person name="Ribeiro J.M."/>
        </authorList>
    </citation>
    <scope>NUCLEOTIDE SEQUENCE</scope>
    <source>
        <tissue evidence="2">Salivary gland</tissue>
    </source>
</reference>
<evidence type="ECO:0008006" key="3">
    <source>
        <dbReference type="Google" id="ProtNLM"/>
    </source>
</evidence>
<feature type="non-terminal residue" evidence="2">
    <location>
        <position position="1"/>
    </location>
</feature>
<sequence length="552" mass="59383">KIVGFFESLLLAGAPACAHATEFKMTSIGEPFVLATVTNEAFRGGFCVQPGPSESSSVIVTHGQLSASLVELEGSPFKIRTWHTSHAEPFTCPVVYDALRACYVAASRESVLILPPQDAAGGAEATRERVSVPDRVFAVLHRTGGEPLIVLDSGVCATLTELQGSPGKRFRSKKWRICGDDEELASVQSAMDAARNGLPTSLLVVASKTTGPYRCRLFRVGDTEIEQLSETSIPKSGRPAVCLFNGDLLSMGEDGSLSGRKLPLPGPHKAFLAALDDSRVLVGLRDRVLVWNVRFGTMEASRTLEGLQATAVKQWSLVRKDLACYVVPGAIAGSNNVMCVSVKLGRPTLCQVVGLGARAEGGALQTASEVASKVCTGDPNSVVQALAPVADALPERELVMLVGRLFQTGAPPPAGSPEVTALHSLLRCPHTCDILVQCLRSYLHSEQATALFVYLIGVLESYSLADRDEIPLEKVIDWLSCLLDAHFNCWALDTGPIGFVNLLRRLSTAVSHVQELFGDLCELEQWLMLVLGKMDTLKFEDPSLYTIEILEI</sequence>
<feature type="chain" id="PRO_5003981772" description="Nucleolar protein 11" evidence="1">
    <location>
        <begin position="21"/>
        <end position="552"/>
    </location>
</feature>
<protein>
    <recommendedName>
        <fullName evidence="3">Nucleolar protein 11</fullName>
    </recommendedName>
</protein>
<dbReference type="EMBL" id="GACK01002455">
    <property type="protein sequence ID" value="JAA62579.1"/>
    <property type="molecule type" value="mRNA"/>
</dbReference>
<dbReference type="PANTHER" id="PTHR15633">
    <property type="entry name" value="NUCLEOLAR PROTEIN 11"/>
    <property type="match status" value="1"/>
</dbReference>
<dbReference type="GO" id="GO:0030490">
    <property type="term" value="P:maturation of SSU-rRNA"/>
    <property type="evidence" value="ECO:0007669"/>
    <property type="project" value="InterPro"/>
</dbReference>
<keyword evidence="1" id="KW-0732">Signal</keyword>
<dbReference type="AlphaFoldDB" id="L7MHE2"/>
<evidence type="ECO:0000256" key="1">
    <source>
        <dbReference type="SAM" id="SignalP"/>
    </source>
</evidence>
<dbReference type="GO" id="GO:0003723">
    <property type="term" value="F:RNA binding"/>
    <property type="evidence" value="ECO:0007669"/>
    <property type="project" value="TreeGrafter"/>
</dbReference>
<reference evidence="2" key="1">
    <citation type="submission" date="2012-11" db="EMBL/GenBank/DDBJ databases">
        <authorList>
            <person name="Lucero-Rivera Y.E."/>
            <person name="Tovar-Ramirez D."/>
        </authorList>
    </citation>
    <scope>NUCLEOTIDE SEQUENCE</scope>
    <source>
        <tissue evidence="2">Salivary gland</tissue>
    </source>
</reference>
<proteinExistence type="evidence at transcript level"/>
<dbReference type="GO" id="GO:0005730">
    <property type="term" value="C:nucleolus"/>
    <property type="evidence" value="ECO:0007669"/>
    <property type="project" value="TreeGrafter"/>
</dbReference>